<dbReference type="AlphaFoldDB" id="A0A6J6SJ01"/>
<accession>A0A6J6SJ01</accession>
<proteinExistence type="predicted"/>
<protein>
    <submittedName>
        <fullName evidence="1">Unannotated protein</fullName>
    </submittedName>
</protein>
<reference evidence="1" key="1">
    <citation type="submission" date="2020-05" db="EMBL/GenBank/DDBJ databases">
        <authorList>
            <person name="Chiriac C."/>
            <person name="Salcher M."/>
            <person name="Ghai R."/>
            <person name="Kavagutti S V."/>
        </authorList>
    </citation>
    <scope>NUCLEOTIDE SEQUENCE</scope>
</reference>
<gene>
    <name evidence="1" type="ORF">UFOPK2782_00517</name>
</gene>
<evidence type="ECO:0000313" key="1">
    <source>
        <dbReference type="EMBL" id="CAB4734189.1"/>
    </source>
</evidence>
<name>A0A6J6SJ01_9ZZZZ</name>
<sequence length="52" mass="5620">MLTPHVMGLSNQATVATYVMAAEGVRDVLTGVKPKAIANLKHNQNNQDRSTK</sequence>
<dbReference type="EMBL" id="CAEZYS010000049">
    <property type="protein sequence ID" value="CAB4734189.1"/>
    <property type="molecule type" value="Genomic_DNA"/>
</dbReference>
<organism evidence="1">
    <name type="scientific">freshwater metagenome</name>
    <dbReference type="NCBI Taxonomy" id="449393"/>
    <lineage>
        <taxon>unclassified sequences</taxon>
        <taxon>metagenomes</taxon>
        <taxon>ecological metagenomes</taxon>
    </lineage>
</organism>